<evidence type="ECO:0000313" key="4">
    <source>
        <dbReference type="Proteomes" id="UP000006039"/>
    </source>
</evidence>
<evidence type="ECO:0000256" key="1">
    <source>
        <dbReference type="SAM" id="MobiDB-lite"/>
    </source>
</evidence>
<accession>J3PEJ4</accession>
<keyword evidence="4" id="KW-1185">Reference proteome</keyword>
<evidence type="ECO:0000313" key="2">
    <source>
        <dbReference type="EMBL" id="EJT70902.1"/>
    </source>
</evidence>
<evidence type="ECO:0000313" key="3">
    <source>
        <dbReference type="EnsemblFungi" id="EJT70902"/>
    </source>
</evidence>
<sequence length="232" mass="24672">MQDSTESHRDATASDESTSIGDFEMLDRNDGEDRDETEVMESGVGAEHPTLEMEYSPTSGDWTLVNTASATSDDGTTPERSGNGLGVTHPGYDCTMEVSLTSASSGHAVFDSGHLGPSELDLDVLNSFVHDPRHYPGVDNDDDPVANCGNGHPALSERSRSESPSHSEPRSRASTAEPTREQTQFGYGAVHEFKSEYAVDGKSNNPRRDLVSPLIARFLSDLGADAAAGAGP</sequence>
<dbReference type="VEuPathDB" id="FungiDB:GGTG_11925"/>
<dbReference type="eggNOG" id="ENOG502RNDE">
    <property type="taxonomic scope" value="Eukaryota"/>
</dbReference>
<organism evidence="2">
    <name type="scientific">Gaeumannomyces tritici (strain R3-111a-1)</name>
    <name type="common">Wheat and barley take-all root rot fungus</name>
    <name type="synonym">Gaeumannomyces graminis var. tritici</name>
    <dbReference type="NCBI Taxonomy" id="644352"/>
    <lineage>
        <taxon>Eukaryota</taxon>
        <taxon>Fungi</taxon>
        <taxon>Dikarya</taxon>
        <taxon>Ascomycota</taxon>
        <taxon>Pezizomycotina</taxon>
        <taxon>Sordariomycetes</taxon>
        <taxon>Sordariomycetidae</taxon>
        <taxon>Magnaporthales</taxon>
        <taxon>Magnaporthaceae</taxon>
        <taxon>Gaeumannomyces</taxon>
    </lineage>
</organism>
<dbReference type="EnsemblFungi" id="EJT70902">
    <property type="protein sequence ID" value="EJT70902"/>
    <property type="gene ID" value="GGTG_11925"/>
</dbReference>
<dbReference type="RefSeq" id="XP_009228080.1">
    <property type="nucleotide sequence ID" value="XM_009229816.1"/>
</dbReference>
<gene>
    <name evidence="3" type="primary">20352383</name>
    <name evidence="2" type="ORF">GGTG_11925</name>
</gene>
<protein>
    <submittedName>
        <fullName evidence="2 3">Uncharacterized protein</fullName>
    </submittedName>
</protein>
<feature type="compositionally biased region" description="Basic and acidic residues" evidence="1">
    <location>
        <begin position="155"/>
        <end position="171"/>
    </location>
</feature>
<reference evidence="3" key="5">
    <citation type="submission" date="2018-04" db="UniProtKB">
        <authorList>
            <consortium name="EnsemblFungi"/>
        </authorList>
    </citation>
    <scope>IDENTIFICATION</scope>
    <source>
        <strain evidence="3">R3-111a-1</strain>
    </source>
</reference>
<dbReference type="GeneID" id="20352383"/>
<feature type="compositionally biased region" description="Polar residues" evidence="1">
    <location>
        <begin position="56"/>
        <end position="80"/>
    </location>
</feature>
<reference evidence="3" key="4">
    <citation type="journal article" date="2015" name="G3 (Bethesda)">
        <title>Genome sequences of three phytopathogenic species of the Magnaporthaceae family of fungi.</title>
        <authorList>
            <person name="Okagaki L.H."/>
            <person name="Nunes C.C."/>
            <person name="Sailsbery J."/>
            <person name="Clay B."/>
            <person name="Brown D."/>
            <person name="John T."/>
            <person name="Oh Y."/>
            <person name="Young N."/>
            <person name="Fitzgerald M."/>
            <person name="Haas B.J."/>
            <person name="Zeng Q."/>
            <person name="Young S."/>
            <person name="Adiconis X."/>
            <person name="Fan L."/>
            <person name="Levin J.Z."/>
            <person name="Mitchell T.K."/>
            <person name="Okubara P.A."/>
            <person name="Farman M.L."/>
            <person name="Kohn L.M."/>
            <person name="Birren B."/>
            <person name="Ma L.-J."/>
            <person name="Dean R.A."/>
        </authorList>
    </citation>
    <scope>NUCLEOTIDE SEQUENCE</scope>
    <source>
        <strain evidence="3">R3-111a-1</strain>
    </source>
</reference>
<reference evidence="4" key="1">
    <citation type="submission" date="2010-07" db="EMBL/GenBank/DDBJ databases">
        <title>The genome sequence of Gaeumannomyces graminis var. tritici strain R3-111a-1.</title>
        <authorList>
            <consortium name="The Broad Institute Genome Sequencing Platform"/>
            <person name="Ma L.-J."/>
            <person name="Dead R."/>
            <person name="Young S."/>
            <person name="Zeng Q."/>
            <person name="Koehrsen M."/>
            <person name="Alvarado L."/>
            <person name="Berlin A."/>
            <person name="Chapman S.B."/>
            <person name="Chen Z."/>
            <person name="Freedman E."/>
            <person name="Gellesch M."/>
            <person name="Goldberg J."/>
            <person name="Griggs A."/>
            <person name="Gujja S."/>
            <person name="Heilman E.R."/>
            <person name="Heiman D."/>
            <person name="Hepburn T."/>
            <person name="Howarth C."/>
            <person name="Jen D."/>
            <person name="Larson L."/>
            <person name="Mehta T."/>
            <person name="Neiman D."/>
            <person name="Pearson M."/>
            <person name="Roberts A."/>
            <person name="Saif S."/>
            <person name="Shea T."/>
            <person name="Shenoy N."/>
            <person name="Sisk P."/>
            <person name="Stolte C."/>
            <person name="Sykes S."/>
            <person name="Walk T."/>
            <person name="White J."/>
            <person name="Yandava C."/>
            <person name="Haas B."/>
            <person name="Nusbaum C."/>
            <person name="Birren B."/>
        </authorList>
    </citation>
    <scope>NUCLEOTIDE SEQUENCE [LARGE SCALE GENOMIC DNA]</scope>
    <source>
        <strain evidence="4">R3-111a-1</strain>
    </source>
</reference>
<dbReference type="AlphaFoldDB" id="J3PEJ4"/>
<proteinExistence type="predicted"/>
<dbReference type="HOGENOM" id="CLU_1194950_0_0_1"/>
<feature type="region of interest" description="Disordered" evidence="1">
    <location>
        <begin position="129"/>
        <end position="190"/>
    </location>
</feature>
<name>J3PEJ4_GAET3</name>
<dbReference type="Proteomes" id="UP000006039">
    <property type="component" value="Unassembled WGS sequence"/>
</dbReference>
<reference evidence="2" key="2">
    <citation type="submission" date="2010-07" db="EMBL/GenBank/DDBJ databases">
        <authorList>
            <consortium name="The Broad Institute Genome Sequencing Platform"/>
            <consortium name="Broad Institute Genome Sequencing Center for Infectious Disease"/>
            <person name="Ma L.-J."/>
            <person name="Dead R."/>
            <person name="Young S."/>
            <person name="Zeng Q."/>
            <person name="Koehrsen M."/>
            <person name="Alvarado L."/>
            <person name="Berlin A."/>
            <person name="Chapman S.B."/>
            <person name="Chen Z."/>
            <person name="Freedman E."/>
            <person name="Gellesch M."/>
            <person name="Goldberg J."/>
            <person name="Griggs A."/>
            <person name="Gujja S."/>
            <person name="Heilman E.R."/>
            <person name="Heiman D."/>
            <person name="Hepburn T."/>
            <person name="Howarth C."/>
            <person name="Jen D."/>
            <person name="Larson L."/>
            <person name="Mehta T."/>
            <person name="Neiman D."/>
            <person name="Pearson M."/>
            <person name="Roberts A."/>
            <person name="Saif S."/>
            <person name="Shea T."/>
            <person name="Shenoy N."/>
            <person name="Sisk P."/>
            <person name="Stolte C."/>
            <person name="Sykes S."/>
            <person name="Walk T."/>
            <person name="White J."/>
            <person name="Yandava C."/>
            <person name="Haas B."/>
            <person name="Nusbaum C."/>
            <person name="Birren B."/>
        </authorList>
    </citation>
    <scope>NUCLEOTIDE SEQUENCE</scope>
    <source>
        <strain evidence="2">R3-111a-1</strain>
    </source>
</reference>
<reference evidence="2" key="3">
    <citation type="submission" date="2010-09" db="EMBL/GenBank/DDBJ databases">
        <title>Annotation of Gaeumannomyces graminis var. tritici R3-111a-1.</title>
        <authorList>
            <consortium name="The Broad Institute Genome Sequencing Platform"/>
            <person name="Ma L.-J."/>
            <person name="Dead R."/>
            <person name="Young S.K."/>
            <person name="Zeng Q."/>
            <person name="Gargeya S."/>
            <person name="Fitzgerald M."/>
            <person name="Haas B."/>
            <person name="Abouelleil A."/>
            <person name="Alvarado L."/>
            <person name="Arachchi H.M."/>
            <person name="Berlin A."/>
            <person name="Brown A."/>
            <person name="Chapman S.B."/>
            <person name="Chen Z."/>
            <person name="Dunbar C."/>
            <person name="Freedman E."/>
            <person name="Gearin G."/>
            <person name="Gellesch M."/>
            <person name="Goldberg J."/>
            <person name="Griggs A."/>
            <person name="Gujja S."/>
            <person name="Heiman D."/>
            <person name="Howarth C."/>
            <person name="Larson L."/>
            <person name="Lui A."/>
            <person name="MacDonald P.J.P."/>
            <person name="Mehta T."/>
            <person name="Montmayeur A."/>
            <person name="Murphy C."/>
            <person name="Neiman D."/>
            <person name="Pearson M."/>
            <person name="Priest M."/>
            <person name="Roberts A."/>
            <person name="Saif S."/>
            <person name="Shea T."/>
            <person name="Shenoy N."/>
            <person name="Sisk P."/>
            <person name="Stolte C."/>
            <person name="Sykes S."/>
            <person name="Yandava C."/>
            <person name="Wortman J."/>
            <person name="Nusbaum C."/>
            <person name="Birren B."/>
        </authorList>
    </citation>
    <scope>NUCLEOTIDE SEQUENCE</scope>
    <source>
        <strain evidence="2">R3-111a-1</strain>
    </source>
</reference>
<feature type="region of interest" description="Disordered" evidence="1">
    <location>
        <begin position="1"/>
        <end position="89"/>
    </location>
</feature>
<feature type="compositionally biased region" description="Basic and acidic residues" evidence="1">
    <location>
        <begin position="1"/>
        <end position="12"/>
    </location>
</feature>
<dbReference type="EMBL" id="GL385401">
    <property type="protein sequence ID" value="EJT70902.1"/>
    <property type="molecule type" value="Genomic_DNA"/>
</dbReference>